<dbReference type="SUPFAM" id="SSF141868">
    <property type="entry name" value="EAL domain-like"/>
    <property type="match status" value="1"/>
</dbReference>
<dbReference type="InterPro" id="IPR043128">
    <property type="entry name" value="Rev_trsase/Diguanyl_cyclase"/>
</dbReference>
<dbReference type="InterPro" id="IPR035965">
    <property type="entry name" value="PAS-like_dom_sf"/>
</dbReference>
<dbReference type="PANTHER" id="PTHR44757:SF2">
    <property type="entry name" value="BIOFILM ARCHITECTURE MAINTENANCE PROTEIN MBAA"/>
    <property type="match status" value="1"/>
</dbReference>
<dbReference type="PROSITE" id="PS50112">
    <property type="entry name" value="PAS"/>
    <property type="match status" value="1"/>
</dbReference>
<dbReference type="EMBL" id="FPHC01000045">
    <property type="protein sequence ID" value="SFV57888.1"/>
    <property type="molecule type" value="Genomic_DNA"/>
</dbReference>
<dbReference type="PROSITE" id="PS50883">
    <property type="entry name" value="EAL"/>
    <property type="match status" value="1"/>
</dbReference>
<protein>
    <submittedName>
        <fullName evidence="5">Diguanylate cyclase/phosphodiesterase (GGDEF &amp; EAL domains) with PAS/PAC sensor(S)</fullName>
    </submittedName>
</protein>
<evidence type="ECO:0000259" key="4">
    <source>
        <dbReference type="PROSITE" id="PS50887"/>
    </source>
</evidence>
<organism evidence="5">
    <name type="scientific">hydrothermal vent metagenome</name>
    <dbReference type="NCBI Taxonomy" id="652676"/>
    <lineage>
        <taxon>unclassified sequences</taxon>
        <taxon>metagenomes</taxon>
        <taxon>ecological metagenomes</taxon>
    </lineage>
</organism>
<proteinExistence type="predicted"/>
<dbReference type="PANTHER" id="PTHR44757">
    <property type="entry name" value="DIGUANYLATE CYCLASE DGCP"/>
    <property type="match status" value="1"/>
</dbReference>
<feature type="domain" description="PAS" evidence="2">
    <location>
        <begin position="217"/>
        <end position="261"/>
    </location>
</feature>
<dbReference type="CDD" id="cd01948">
    <property type="entry name" value="EAL"/>
    <property type="match status" value="1"/>
</dbReference>
<dbReference type="NCBIfam" id="TIGR00229">
    <property type="entry name" value="sensory_box"/>
    <property type="match status" value="1"/>
</dbReference>
<keyword evidence="1" id="KW-0472">Membrane</keyword>
<dbReference type="SUPFAM" id="SSF55785">
    <property type="entry name" value="PYP-like sensor domain (PAS domain)"/>
    <property type="match status" value="1"/>
</dbReference>
<dbReference type="SMART" id="SM00267">
    <property type="entry name" value="GGDEF"/>
    <property type="match status" value="1"/>
</dbReference>
<dbReference type="InterPro" id="IPR035919">
    <property type="entry name" value="EAL_sf"/>
</dbReference>
<evidence type="ECO:0000259" key="3">
    <source>
        <dbReference type="PROSITE" id="PS50883"/>
    </source>
</evidence>
<dbReference type="Gene3D" id="3.30.450.20">
    <property type="entry name" value="PAS domain"/>
    <property type="match status" value="1"/>
</dbReference>
<keyword evidence="1" id="KW-1133">Transmembrane helix</keyword>
<accession>A0A1W1BWA8</accession>
<feature type="transmembrane region" description="Helical" evidence="1">
    <location>
        <begin position="149"/>
        <end position="165"/>
    </location>
</feature>
<dbReference type="InterPro" id="IPR000160">
    <property type="entry name" value="GGDEF_dom"/>
</dbReference>
<feature type="transmembrane region" description="Helical" evidence="1">
    <location>
        <begin position="35"/>
        <end position="51"/>
    </location>
</feature>
<dbReference type="GO" id="GO:0006355">
    <property type="term" value="P:regulation of DNA-templated transcription"/>
    <property type="evidence" value="ECO:0007669"/>
    <property type="project" value="InterPro"/>
</dbReference>
<keyword evidence="1" id="KW-0812">Transmembrane</keyword>
<dbReference type="CDD" id="cd01949">
    <property type="entry name" value="GGDEF"/>
    <property type="match status" value="1"/>
</dbReference>
<feature type="transmembrane region" description="Helical" evidence="1">
    <location>
        <begin position="123"/>
        <end position="142"/>
    </location>
</feature>
<dbReference type="InterPro" id="IPR000014">
    <property type="entry name" value="PAS"/>
</dbReference>
<name>A0A1W1BWA8_9ZZZZ</name>
<dbReference type="SMART" id="SM00052">
    <property type="entry name" value="EAL"/>
    <property type="match status" value="1"/>
</dbReference>
<dbReference type="SUPFAM" id="SSF55073">
    <property type="entry name" value="Nucleotide cyclase"/>
    <property type="match status" value="1"/>
</dbReference>
<dbReference type="Pfam" id="PF00989">
    <property type="entry name" value="PAS"/>
    <property type="match status" value="1"/>
</dbReference>
<dbReference type="InterPro" id="IPR001633">
    <property type="entry name" value="EAL_dom"/>
</dbReference>
<feature type="transmembrane region" description="Helical" evidence="1">
    <location>
        <begin position="57"/>
        <end position="75"/>
    </location>
</feature>
<evidence type="ECO:0000313" key="5">
    <source>
        <dbReference type="EMBL" id="SFV57888.1"/>
    </source>
</evidence>
<dbReference type="InterPro" id="IPR013767">
    <property type="entry name" value="PAS_fold"/>
</dbReference>
<reference evidence="5" key="1">
    <citation type="submission" date="2016-10" db="EMBL/GenBank/DDBJ databases">
        <authorList>
            <person name="de Groot N.N."/>
        </authorList>
    </citation>
    <scope>NUCLEOTIDE SEQUENCE</scope>
</reference>
<feature type="domain" description="GGDEF" evidence="4">
    <location>
        <begin position="365"/>
        <end position="503"/>
    </location>
</feature>
<feature type="domain" description="EAL" evidence="3">
    <location>
        <begin position="512"/>
        <end position="768"/>
    </location>
</feature>
<evidence type="ECO:0000256" key="1">
    <source>
        <dbReference type="SAM" id="Phobius"/>
    </source>
</evidence>
<dbReference type="AlphaFoldDB" id="A0A1W1BWA8"/>
<dbReference type="InterPro" id="IPR052155">
    <property type="entry name" value="Biofilm_reg_signaling"/>
</dbReference>
<dbReference type="SMART" id="SM00091">
    <property type="entry name" value="PAS"/>
    <property type="match status" value="1"/>
</dbReference>
<dbReference type="PROSITE" id="PS50887">
    <property type="entry name" value="GGDEF"/>
    <property type="match status" value="1"/>
</dbReference>
<dbReference type="Gene3D" id="3.30.70.270">
    <property type="match status" value="1"/>
</dbReference>
<sequence>MKIFNMKIPKNNFKKLDSIIKHKLLTELYTNTKKSLPTLLIVVVALFVLLLDYVPRYMLYVWFVLLVGILVSRSYDVKLYLTSENEKDYEKWHNRFIYKSYITALLLGSISLLFLPYVHNESLHILLLLAIIGVGGGATTSISPDIQTASRYLFILLFPLFVFFITQDEFIHHILAFSTLFYYLLIINLAKNISDSLIKTYKQEERYKKTQKELYLKQDELNLLFRNTPIGMFHIDNKGIITDCNSALATLLDRSTEELIGLDINKLKDKRPIDAMRSGVDRYVGPYITLKGKELWVETRFSHIVGRDGQSLGTVILVDDKTTEKRALDRLNKMARYDALTSLSNRRSFTEYMDRLITEDEHNDHYSILFYLDLNQFKNINDSMGHGVGDQLLIEVASRLKNLTKDIAKLSRLGGDEFAIVLPFVATNRDDAKNSADIFSEKIKNRFSSVFLIEDMHLYIKSSIGIVIIEPKANNIEEIIRHADISMYSAKRKNNNTVAYYDTSLDTKRKELFALQHDLCHAIENDQLKIYYQPIVNINNDHLHAAEALLRWRHPAQGVMSPEEFLPLAIESGIIDDIGWLVIELVCKKIAEWKENDRYKLNYISVNIDATQLQRGHFIEKFFTILSRYGVTSSEIKLELTESSLIDNFEQTIETIEILRDRGIRCAIDDFGTGYSSLSYLKKFSFSVLKIDREFIKDMLDSKENLFLVESIISIGKNLGYRIVVEGIETEEQKNIIKSIDDSVKYQGYLFSPPLDADEFYNRFCTTNF</sequence>
<dbReference type="Pfam" id="PF00990">
    <property type="entry name" value="GGDEF"/>
    <property type="match status" value="1"/>
</dbReference>
<gene>
    <name evidence="5" type="ORF">MNB_SV-6-139</name>
</gene>
<dbReference type="InterPro" id="IPR029787">
    <property type="entry name" value="Nucleotide_cyclase"/>
</dbReference>
<dbReference type="Pfam" id="PF00563">
    <property type="entry name" value="EAL"/>
    <property type="match status" value="1"/>
</dbReference>
<feature type="transmembrane region" description="Helical" evidence="1">
    <location>
        <begin position="96"/>
        <end position="117"/>
    </location>
</feature>
<dbReference type="NCBIfam" id="TIGR00254">
    <property type="entry name" value="GGDEF"/>
    <property type="match status" value="1"/>
</dbReference>
<evidence type="ECO:0000259" key="2">
    <source>
        <dbReference type="PROSITE" id="PS50112"/>
    </source>
</evidence>
<dbReference type="CDD" id="cd00130">
    <property type="entry name" value="PAS"/>
    <property type="match status" value="1"/>
</dbReference>
<dbReference type="Gene3D" id="3.20.20.450">
    <property type="entry name" value="EAL domain"/>
    <property type="match status" value="1"/>
</dbReference>